<dbReference type="AlphaFoldDB" id="A0A7W5YCW2"/>
<evidence type="ECO:0000256" key="6">
    <source>
        <dbReference type="ARBA" id="ARBA00022516"/>
    </source>
</evidence>
<dbReference type="SUPFAM" id="SSF54211">
    <property type="entry name" value="Ribosomal protein S5 domain 2-like"/>
    <property type="match status" value="2"/>
</dbReference>
<evidence type="ECO:0000256" key="19">
    <source>
        <dbReference type="NCBIfam" id="TIGR00325"/>
    </source>
</evidence>
<dbReference type="UniPathway" id="UPA00359">
    <property type="reaction ID" value="UER00478"/>
</dbReference>
<protein>
    <recommendedName>
        <fullName evidence="18 19">UDP-3-O-acyl-N-acetylglucosamine deacetylase</fullName>
        <shortName evidence="18">UDP-3-O-acyl-GlcNAc deacetylase</shortName>
        <ecNumber evidence="18 19">3.5.1.108</ecNumber>
    </recommendedName>
    <alternativeName>
        <fullName evidence="18">UDP-3-O-[R-3-hydroxymyristoyl]-N-acetylglucosamine deacetylase</fullName>
    </alternativeName>
</protein>
<evidence type="ECO:0000256" key="5">
    <source>
        <dbReference type="ARBA" id="ARBA00022490"/>
    </source>
</evidence>
<gene>
    <name evidence="18" type="primary">lpxC</name>
    <name evidence="20" type="ORF">FHS60_000046</name>
</gene>
<dbReference type="NCBIfam" id="NF000582">
    <property type="entry name" value="PRK00006.1"/>
    <property type="match status" value="1"/>
</dbReference>
<keyword evidence="13" id="KW-0511">Multifunctional enzyme</keyword>
<dbReference type="CDD" id="cd01288">
    <property type="entry name" value="FabZ"/>
    <property type="match status" value="1"/>
</dbReference>
<keyword evidence="10 18" id="KW-0862">Zinc</keyword>
<evidence type="ECO:0000256" key="3">
    <source>
        <dbReference type="ARBA" id="ARBA00004496"/>
    </source>
</evidence>
<dbReference type="EC" id="3.5.1.108" evidence="18 19"/>
<keyword evidence="9 18" id="KW-0378">Hydrolase</keyword>
<comment type="similarity">
    <text evidence="16">In the N-terminal section; belongs to the LpxC family.</text>
</comment>
<dbReference type="GO" id="GO:0016829">
    <property type="term" value="F:lyase activity"/>
    <property type="evidence" value="ECO:0007669"/>
    <property type="project" value="UniProtKB-KW"/>
</dbReference>
<dbReference type="InterPro" id="IPR004463">
    <property type="entry name" value="UDP-acyl_GlcNac_deAcase"/>
</dbReference>
<organism evidence="20 21">
    <name type="scientific">Alloprevotella rava</name>
    <dbReference type="NCBI Taxonomy" id="671218"/>
    <lineage>
        <taxon>Bacteria</taxon>
        <taxon>Pseudomonadati</taxon>
        <taxon>Bacteroidota</taxon>
        <taxon>Bacteroidia</taxon>
        <taxon>Bacteroidales</taxon>
        <taxon>Prevotellaceae</taxon>
        <taxon>Alloprevotella</taxon>
    </lineage>
</organism>
<evidence type="ECO:0000256" key="8">
    <source>
        <dbReference type="ARBA" id="ARBA00022723"/>
    </source>
</evidence>
<comment type="subcellular location">
    <subcellularLocation>
        <location evidence="3">Cytoplasm</location>
    </subcellularLocation>
</comment>
<comment type="cofactor">
    <cofactor evidence="1 18">
        <name>Zn(2+)</name>
        <dbReference type="ChEBI" id="CHEBI:29105"/>
    </cofactor>
</comment>
<feature type="binding site" evidence="18">
    <location>
        <position position="78"/>
    </location>
    <ligand>
        <name>Zn(2+)</name>
        <dbReference type="ChEBI" id="CHEBI:29105"/>
    </ligand>
</feature>
<dbReference type="GO" id="GO:0016020">
    <property type="term" value="C:membrane"/>
    <property type="evidence" value="ECO:0007669"/>
    <property type="project" value="GOC"/>
</dbReference>
<evidence type="ECO:0000256" key="14">
    <source>
        <dbReference type="ARBA" id="ARBA00024535"/>
    </source>
</evidence>
<evidence type="ECO:0000313" key="21">
    <source>
        <dbReference type="Proteomes" id="UP000541425"/>
    </source>
</evidence>
<evidence type="ECO:0000256" key="10">
    <source>
        <dbReference type="ARBA" id="ARBA00022833"/>
    </source>
</evidence>
<keyword evidence="8 18" id="KW-0479">Metal-binding</keyword>
<comment type="similarity">
    <text evidence="18">Belongs to the LpxC family.</text>
</comment>
<evidence type="ECO:0000256" key="15">
    <source>
        <dbReference type="ARBA" id="ARBA00025049"/>
    </source>
</evidence>
<proteinExistence type="inferred from homology"/>
<evidence type="ECO:0000256" key="16">
    <source>
        <dbReference type="ARBA" id="ARBA00061221"/>
    </source>
</evidence>
<dbReference type="Pfam" id="PF07977">
    <property type="entry name" value="FabA"/>
    <property type="match status" value="1"/>
</dbReference>
<feature type="binding site" evidence="18">
    <location>
        <position position="264"/>
    </location>
    <ligand>
        <name>Zn(2+)</name>
        <dbReference type="ChEBI" id="CHEBI:29105"/>
    </ligand>
</feature>
<dbReference type="Gene3D" id="3.30.1700.10">
    <property type="entry name" value="lpxc deacetylase, domain 2"/>
    <property type="match status" value="1"/>
</dbReference>
<keyword evidence="11 18" id="KW-0443">Lipid metabolism</keyword>
<comment type="catalytic activity">
    <reaction evidence="14 18">
        <text>a UDP-3-O-[(3R)-3-hydroxyacyl]-N-acetyl-alpha-D-glucosamine + H2O = a UDP-3-O-[(3R)-3-hydroxyacyl]-alpha-D-glucosamine + acetate</text>
        <dbReference type="Rhea" id="RHEA:67816"/>
        <dbReference type="ChEBI" id="CHEBI:15377"/>
        <dbReference type="ChEBI" id="CHEBI:30089"/>
        <dbReference type="ChEBI" id="CHEBI:137740"/>
        <dbReference type="ChEBI" id="CHEBI:173225"/>
        <dbReference type="EC" id="3.5.1.108"/>
    </reaction>
</comment>
<dbReference type="SUPFAM" id="SSF54637">
    <property type="entry name" value="Thioesterase/thiol ester dehydrase-isomerase"/>
    <property type="match status" value="1"/>
</dbReference>
<comment type="pathway">
    <text evidence="4 18">Glycolipid biosynthesis; lipid IV(A) biosynthesis; lipid IV(A) from (3R)-3-hydroxytetradecanoyl-[acyl-carrier-protein] and UDP-N-acetyl-alpha-D-glucosamine: step 2/6.</text>
</comment>
<keyword evidence="12 20" id="KW-0456">Lyase</keyword>
<dbReference type="Pfam" id="PF03331">
    <property type="entry name" value="LpxC"/>
    <property type="match status" value="2"/>
</dbReference>
<evidence type="ECO:0000256" key="11">
    <source>
        <dbReference type="ARBA" id="ARBA00023098"/>
    </source>
</evidence>
<feature type="binding site" evidence="18">
    <location>
        <position position="260"/>
    </location>
    <ligand>
        <name>Zn(2+)</name>
        <dbReference type="ChEBI" id="CHEBI:29105"/>
    </ligand>
</feature>
<comment type="similarity">
    <text evidence="17">In the C-terminal section; belongs to the thioester dehydratase family.</text>
</comment>
<evidence type="ECO:0000256" key="7">
    <source>
        <dbReference type="ARBA" id="ARBA00022556"/>
    </source>
</evidence>
<dbReference type="Gene3D" id="3.30.230.20">
    <property type="entry name" value="lpxc deacetylase, domain 1"/>
    <property type="match status" value="1"/>
</dbReference>
<dbReference type="InterPro" id="IPR029069">
    <property type="entry name" value="HotDog_dom_sf"/>
</dbReference>
<dbReference type="InterPro" id="IPR011334">
    <property type="entry name" value="UDP-acyl_GlcNac_deAcase_C"/>
</dbReference>
<dbReference type="HAMAP" id="MF_00388">
    <property type="entry name" value="LpxC"/>
    <property type="match status" value="1"/>
</dbReference>
<dbReference type="InterPro" id="IPR015870">
    <property type="entry name" value="UDP-acyl_N-AcGlcN_deAcase_N"/>
</dbReference>
<dbReference type="FunFam" id="3.10.129.10:FF:000001">
    <property type="entry name" value="3-hydroxyacyl-[acyl-carrier-protein] dehydratase FabZ"/>
    <property type="match status" value="1"/>
</dbReference>
<dbReference type="GO" id="GO:0005737">
    <property type="term" value="C:cytoplasm"/>
    <property type="evidence" value="ECO:0007669"/>
    <property type="project" value="UniProtKB-SubCell"/>
</dbReference>
<dbReference type="RefSeq" id="WP_009348248.1">
    <property type="nucleotide sequence ID" value="NZ_JACICA010000001.1"/>
</dbReference>
<evidence type="ECO:0000256" key="4">
    <source>
        <dbReference type="ARBA" id="ARBA00005002"/>
    </source>
</evidence>
<feature type="active site" description="Proton donor" evidence="18">
    <location>
        <position position="287"/>
    </location>
</feature>
<dbReference type="NCBIfam" id="NF009667">
    <property type="entry name" value="PRK13188.1"/>
    <property type="match status" value="1"/>
</dbReference>
<evidence type="ECO:0000256" key="2">
    <source>
        <dbReference type="ARBA" id="ARBA00002923"/>
    </source>
</evidence>
<dbReference type="InterPro" id="IPR020568">
    <property type="entry name" value="Ribosomal_Su5_D2-typ_SF"/>
</dbReference>
<dbReference type="EMBL" id="JACICA010000001">
    <property type="protein sequence ID" value="MBB3701604.1"/>
    <property type="molecule type" value="Genomic_DNA"/>
</dbReference>
<comment type="function">
    <text evidence="2 18">Catalyzes the hydrolysis of UDP-3-O-myristoyl-N-acetylglucosamine to form UDP-3-O-myristoylglucosamine and acetate, the committed step in lipid A biosynthesis.</text>
</comment>
<evidence type="ECO:0000256" key="18">
    <source>
        <dbReference type="HAMAP-Rule" id="MF_00388"/>
    </source>
</evidence>
<evidence type="ECO:0000256" key="13">
    <source>
        <dbReference type="ARBA" id="ARBA00023268"/>
    </source>
</evidence>
<accession>A0A7W5YCW2</accession>
<dbReference type="Gene3D" id="3.10.129.10">
    <property type="entry name" value="Hotdog Thioesterase"/>
    <property type="match status" value="1"/>
</dbReference>
<name>A0A7W5YCW2_9BACT</name>
<dbReference type="PANTHER" id="PTHR33694">
    <property type="entry name" value="UDP-3-O-ACYL-N-ACETYLGLUCOSAMINE DEACETYLASE 1, MITOCHONDRIAL-RELATED"/>
    <property type="match status" value="1"/>
</dbReference>
<sequence length="461" mass="51458">MFKQKTLKGSFSLFGKGLHTGLNLTVTFNPAPENFGYKVQRIDLPGEPLIEAIAENVVDTSRGTVIAKGEARCSTIEHAMAALYASGIDNCLISVNGPEFPILDGSAEIYMANIQKVGIEEQNAEKDFFVIKRKIEFRDDKTGSSIIILPDEQFSLTAMISFDSEFIGSQFATLDNMEDFGKEIAPARTFVFVREIEPLLKMGLIKGGDLDNAVVIYETPMEQGALDLLADNLHVDHRDATKLGYIQRRPLEWRNEPARHKLLDIIGDMALIGRPLKGRIIATKPGHTINNKFARQMRREIRKHEVQAPKYDPNQAPLMDINRVRALLPHRYPMQLVDKVIEMGSDYIVAVKNVTSNEPFFQGHFPKEPVMPGVLQIEALAQAGGLLTLNTMKDPEKCSTYFLKIDGVKFRQKVVPGDTLLFKVRMTAPIRHGIASMHGFVFVGETAVMEASFTAQLVENK</sequence>
<evidence type="ECO:0000256" key="9">
    <source>
        <dbReference type="ARBA" id="ARBA00022801"/>
    </source>
</evidence>
<dbReference type="GO" id="GO:0103117">
    <property type="term" value="F:UDP-3-O-acyl-N-acetylglucosamine deacetylase activity"/>
    <property type="evidence" value="ECO:0007669"/>
    <property type="project" value="UniProtKB-UniRule"/>
</dbReference>
<keyword evidence="7 18" id="KW-0441">Lipid A biosynthesis</keyword>
<comment type="caution">
    <text evidence="20">The sequence shown here is derived from an EMBL/GenBank/DDBJ whole genome shotgun (WGS) entry which is preliminary data.</text>
</comment>
<keyword evidence="6 18" id="KW-0444">Lipid biosynthesis</keyword>
<evidence type="ECO:0000256" key="17">
    <source>
        <dbReference type="ARBA" id="ARBA00061355"/>
    </source>
</evidence>
<dbReference type="GO" id="GO:0046872">
    <property type="term" value="F:metal ion binding"/>
    <property type="evidence" value="ECO:0007669"/>
    <property type="project" value="UniProtKB-KW"/>
</dbReference>
<dbReference type="PANTHER" id="PTHR33694:SF1">
    <property type="entry name" value="UDP-3-O-ACYL-N-ACETYLGLUCOSAMINE DEACETYLASE 1, MITOCHONDRIAL-RELATED"/>
    <property type="match status" value="1"/>
</dbReference>
<dbReference type="InterPro" id="IPR013114">
    <property type="entry name" value="FabA_FabZ"/>
</dbReference>
<dbReference type="GO" id="GO:0009245">
    <property type="term" value="P:lipid A biosynthetic process"/>
    <property type="evidence" value="ECO:0007669"/>
    <property type="project" value="UniProtKB-UniRule"/>
</dbReference>
<dbReference type="Proteomes" id="UP000541425">
    <property type="component" value="Unassembled WGS sequence"/>
</dbReference>
<reference evidence="20 21" key="1">
    <citation type="submission" date="2020-08" db="EMBL/GenBank/DDBJ databases">
        <title>Genomic Encyclopedia of Type Strains, Phase IV (KMG-IV): sequencing the most valuable type-strain genomes for metagenomic binning, comparative biology and taxonomic classification.</title>
        <authorList>
            <person name="Goeker M."/>
        </authorList>
    </citation>
    <scope>NUCLEOTIDE SEQUENCE [LARGE SCALE GENOMIC DNA]</scope>
    <source>
        <strain evidence="20 21">DSM 22548</strain>
    </source>
</reference>
<evidence type="ECO:0000256" key="12">
    <source>
        <dbReference type="ARBA" id="ARBA00023239"/>
    </source>
</evidence>
<comment type="function">
    <text evidence="15">Involved in unsaturated fatty acids biosynthesis. Catalyzes the dehydration of short chain beta-hydroxyacyl-ACPs and long chain saturated and unsaturated beta-hydroxyacyl-ACPs.</text>
</comment>
<keyword evidence="5" id="KW-0963">Cytoplasm</keyword>
<dbReference type="NCBIfam" id="TIGR00325">
    <property type="entry name" value="lpxC"/>
    <property type="match status" value="1"/>
</dbReference>
<evidence type="ECO:0000256" key="1">
    <source>
        <dbReference type="ARBA" id="ARBA00001947"/>
    </source>
</evidence>
<evidence type="ECO:0000313" key="20">
    <source>
        <dbReference type="EMBL" id="MBB3701604.1"/>
    </source>
</evidence>